<sequence length="1155" mass="128524">RISNKRLCGDPTCSLPVSMAKTLLQYVSDDSRLLSFRKNVDVVIYSKSAGSKPDLWGAEIKGKRGYIPKGFVREYKILKSPLTHIVDTEFKEDRKEIEKQEDSKSPQNTTPTISSSLNKNADILKSDEGSGKTPSLEDASLKYSVFPDVTFSFPGSGVSAEPLESETPPKLEDISQPYEVIDGTTLSYDTDGSQSETKVPLHPTSTVQNADVTAKHDDSSTASPEESVTTDDDGKNSNEVKTKSEEDNASDEGSAGPIYQYFSNWIAEGSGNVMEKKEEDENEEEEEDEEEEEEIEDDYDDLENEYDEFKKIEIPESVDKNEIKSVEESKEEINKRSGISEEIEEEKNFEKPKAETETIADIETSAKKDIDIEGDQNIKNLGESEDDSVVKDVQNKTDSEKDKFIEEDLEKVSIENQTESVDNTENEETQKDMQIEDEQISRDDEEIPLDNNVATGENVEKPQETSDDIQSETPVTSTSDSISTESSDVEDTQKTDEIVGSNETDKEMSSSAESTEDNLEESAEDVSEEVETVVSSNETDTQEMSSSSEDTGDELEESAAVVSGSDFHVSEKTETVLGSNETDTLEVSSSSEDTGDKLEESTVGDNNLDVKVSEETETVTESSDNENEGKFDIPTKESQVENTGFETTTSSSSESGEFEEVTEPSTSEEIEVPELPEETTTISSVVPDSSELEDKTVIVEEISMSEESSRGYFSWVNDIFGNLFNAMSPDIHVAEDANESEVKDASEEIFKGDDSENIKEKEAGLASFWETVHKNTGPESYAHGSCNKNSDSSVGIDSDCSDVSGEQSNYMKITKQQDTAVVKELEDTTFKMDFEKSFDAVICLIITGATVIIVSLGYFYLENKRRDGSLVAKINQLEKALLVSSKECLILNDDLQATREKLLSVETASVNSNETATSLHLEIENFRLENSQLKEQVSSLEKELEIATEAGLELNRMFSDVLTQNSSETMMKSVDHLQKQLDSQQNTITTLTESLSDKTAENENLQSDLDSALEKINFLEDDIQKVNEHLTRALTEKLKAEEELKEKEELWDLQRFEVNSKNDAEVSELRKEITNLQETINEQRNDVVTKENEILVLQDCLNHLKTLEDGDVAGDKIHALLDVGHIKAELKLLKEERDVLAEKLLGEEDARKLLE</sequence>
<keyword evidence="2 7" id="KW-0728">SH3 domain</keyword>
<keyword evidence="6" id="KW-0325">Glycoprotein</keyword>
<dbReference type="GO" id="GO:0070971">
    <property type="term" value="C:endoplasmic reticulum exit site"/>
    <property type="evidence" value="ECO:0007669"/>
    <property type="project" value="TreeGrafter"/>
</dbReference>
<dbReference type="Proteomes" id="UP001233999">
    <property type="component" value="Unassembled WGS sequence"/>
</dbReference>
<feature type="region of interest" description="Disordered" evidence="9">
    <location>
        <begin position="182"/>
        <end position="302"/>
    </location>
</feature>
<reference evidence="12" key="1">
    <citation type="journal article" date="2023" name="IScience">
        <title>Live-bearing cockroach genome reveals convergent evolutionary mechanisms linked to viviparity in insects and beyond.</title>
        <authorList>
            <person name="Fouks B."/>
            <person name="Harrison M.C."/>
            <person name="Mikhailova A.A."/>
            <person name="Marchal E."/>
            <person name="English S."/>
            <person name="Carruthers M."/>
            <person name="Jennings E.C."/>
            <person name="Chiamaka E.L."/>
            <person name="Frigard R.A."/>
            <person name="Pippel M."/>
            <person name="Attardo G.M."/>
            <person name="Benoit J.B."/>
            <person name="Bornberg-Bauer E."/>
            <person name="Tobe S.S."/>
        </authorList>
    </citation>
    <scope>NUCLEOTIDE SEQUENCE</scope>
    <source>
        <strain evidence="12">Stay&amp;Tobe</strain>
    </source>
</reference>
<protein>
    <recommendedName>
        <fullName evidence="11">SH3 domain-containing protein</fullName>
    </recommendedName>
</protein>
<evidence type="ECO:0000256" key="8">
    <source>
        <dbReference type="SAM" id="Coils"/>
    </source>
</evidence>
<dbReference type="PANTHER" id="PTHR23158:SF33">
    <property type="entry name" value="TRANSPORT AND GOLGI ORGANIZATION PROTEIN 1"/>
    <property type="match status" value="1"/>
</dbReference>
<feature type="compositionally biased region" description="Polar residues" evidence="9">
    <location>
        <begin position="576"/>
        <end position="592"/>
    </location>
</feature>
<comment type="subcellular location">
    <subcellularLocation>
        <location evidence="1">Endoplasmic reticulum membrane</location>
        <topology evidence="1">Single-pass membrane protein</topology>
    </subcellularLocation>
</comment>
<keyword evidence="13" id="KW-1185">Reference proteome</keyword>
<dbReference type="PROSITE" id="PS50002">
    <property type="entry name" value="SH3"/>
    <property type="match status" value="1"/>
</dbReference>
<evidence type="ECO:0000256" key="9">
    <source>
        <dbReference type="SAM" id="MobiDB-lite"/>
    </source>
</evidence>
<name>A0AAD8EQJ6_DIPPU</name>
<evidence type="ECO:0000313" key="13">
    <source>
        <dbReference type="Proteomes" id="UP001233999"/>
    </source>
</evidence>
<reference evidence="12" key="2">
    <citation type="submission" date="2023-05" db="EMBL/GenBank/DDBJ databases">
        <authorList>
            <person name="Fouks B."/>
        </authorList>
    </citation>
    <scope>NUCLEOTIDE SEQUENCE</scope>
    <source>
        <strain evidence="12">Stay&amp;Tobe</strain>
        <tissue evidence="12">Testes</tissue>
    </source>
</reference>
<accession>A0AAD8EQJ6</accession>
<feature type="non-terminal residue" evidence="12">
    <location>
        <position position="1"/>
    </location>
</feature>
<dbReference type="Gene3D" id="2.30.30.40">
    <property type="entry name" value="SH3 Domains"/>
    <property type="match status" value="1"/>
</dbReference>
<feature type="transmembrane region" description="Helical" evidence="10">
    <location>
        <begin position="838"/>
        <end position="861"/>
    </location>
</feature>
<organism evidence="12 13">
    <name type="scientific">Diploptera punctata</name>
    <name type="common">Pacific beetle cockroach</name>
    <dbReference type="NCBI Taxonomy" id="6984"/>
    <lineage>
        <taxon>Eukaryota</taxon>
        <taxon>Metazoa</taxon>
        <taxon>Ecdysozoa</taxon>
        <taxon>Arthropoda</taxon>
        <taxon>Hexapoda</taxon>
        <taxon>Insecta</taxon>
        <taxon>Pterygota</taxon>
        <taxon>Neoptera</taxon>
        <taxon>Polyneoptera</taxon>
        <taxon>Dictyoptera</taxon>
        <taxon>Blattodea</taxon>
        <taxon>Blaberoidea</taxon>
        <taxon>Blaberidae</taxon>
        <taxon>Diplopterinae</taxon>
        <taxon>Diploptera</taxon>
    </lineage>
</organism>
<dbReference type="GO" id="GO:0035459">
    <property type="term" value="P:vesicle cargo loading"/>
    <property type="evidence" value="ECO:0007669"/>
    <property type="project" value="TreeGrafter"/>
</dbReference>
<keyword evidence="3" id="KW-0732">Signal</keyword>
<keyword evidence="4" id="KW-0256">Endoplasmic reticulum</keyword>
<dbReference type="GO" id="GO:0006888">
    <property type="term" value="P:endoplasmic reticulum to Golgi vesicle-mediated transport"/>
    <property type="evidence" value="ECO:0007669"/>
    <property type="project" value="TreeGrafter"/>
</dbReference>
<feature type="compositionally biased region" description="Basic and acidic residues" evidence="9">
    <location>
        <begin position="428"/>
        <end position="442"/>
    </location>
</feature>
<dbReference type="SUPFAM" id="SSF50044">
    <property type="entry name" value="SH3-domain"/>
    <property type="match status" value="1"/>
</dbReference>
<dbReference type="InterPro" id="IPR051500">
    <property type="entry name" value="cTAGE_MIA/OTOR"/>
</dbReference>
<feature type="compositionally biased region" description="Acidic residues" evidence="9">
    <location>
        <begin position="656"/>
        <end position="677"/>
    </location>
</feature>
<evidence type="ECO:0000256" key="4">
    <source>
        <dbReference type="ARBA" id="ARBA00022824"/>
    </source>
</evidence>
<keyword evidence="10" id="KW-0812">Transmembrane</keyword>
<feature type="coiled-coil region" evidence="8">
    <location>
        <begin position="1123"/>
        <end position="1150"/>
    </location>
</feature>
<evidence type="ECO:0000259" key="11">
    <source>
        <dbReference type="PROSITE" id="PS50002"/>
    </source>
</evidence>
<evidence type="ECO:0000256" key="1">
    <source>
        <dbReference type="ARBA" id="ARBA00004389"/>
    </source>
</evidence>
<dbReference type="AlphaFoldDB" id="A0AAD8EQJ6"/>
<proteinExistence type="predicted"/>
<feature type="non-terminal residue" evidence="12">
    <location>
        <position position="1155"/>
    </location>
</feature>
<feature type="region of interest" description="Disordered" evidence="9">
    <location>
        <begin position="322"/>
        <end position="691"/>
    </location>
</feature>
<evidence type="ECO:0000256" key="10">
    <source>
        <dbReference type="SAM" id="Phobius"/>
    </source>
</evidence>
<feature type="compositionally biased region" description="Basic and acidic residues" evidence="9">
    <location>
        <begin position="322"/>
        <end position="339"/>
    </location>
</feature>
<comment type="caution">
    <text evidence="12">The sequence shown here is derived from an EMBL/GenBank/DDBJ whole genome shotgun (WGS) entry which is preliminary data.</text>
</comment>
<feature type="compositionally biased region" description="Basic and acidic residues" evidence="9">
    <location>
        <begin position="627"/>
        <end position="639"/>
    </location>
</feature>
<feature type="compositionally biased region" description="Basic and acidic residues" evidence="9">
    <location>
        <begin position="491"/>
        <end position="508"/>
    </location>
</feature>
<feature type="domain" description="SH3" evidence="11">
    <location>
        <begin position="15"/>
        <end position="77"/>
    </location>
</feature>
<feature type="region of interest" description="Disordered" evidence="9">
    <location>
        <begin position="93"/>
        <end position="136"/>
    </location>
</feature>
<dbReference type="GO" id="GO:0009306">
    <property type="term" value="P:protein secretion"/>
    <property type="evidence" value="ECO:0007669"/>
    <property type="project" value="TreeGrafter"/>
</dbReference>
<feature type="compositionally biased region" description="Low complexity" evidence="9">
    <location>
        <begin position="475"/>
        <end position="486"/>
    </location>
</feature>
<evidence type="ECO:0000256" key="6">
    <source>
        <dbReference type="ARBA" id="ARBA00023180"/>
    </source>
</evidence>
<feature type="compositionally biased region" description="Polar residues" evidence="9">
    <location>
        <begin position="184"/>
        <end position="211"/>
    </location>
</feature>
<dbReference type="SMART" id="SM00326">
    <property type="entry name" value="SH3"/>
    <property type="match status" value="1"/>
</dbReference>
<evidence type="ECO:0000256" key="5">
    <source>
        <dbReference type="ARBA" id="ARBA00023054"/>
    </source>
</evidence>
<feature type="compositionally biased region" description="Basic and acidic residues" evidence="9">
    <location>
        <begin position="93"/>
        <end position="104"/>
    </location>
</feature>
<keyword evidence="10" id="KW-0472">Membrane</keyword>
<evidence type="ECO:0000256" key="7">
    <source>
        <dbReference type="PROSITE-ProRule" id="PRU00192"/>
    </source>
</evidence>
<feature type="compositionally biased region" description="Polar residues" evidence="9">
    <location>
        <begin position="105"/>
        <end position="119"/>
    </location>
</feature>
<evidence type="ECO:0000313" key="12">
    <source>
        <dbReference type="EMBL" id="KAJ9598424.1"/>
    </source>
</evidence>
<dbReference type="InterPro" id="IPR036028">
    <property type="entry name" value="SH3-like_dom_sf"/>
</dbReference>
<feature type="compositionally biased region" description="Acidic residues" evidence="9">
    <location>
        <begin position="514"/>
        <end position="531"/>
    </location>
</feature>
<keyword evidence="5 8" id="KW-0175">Coiled coil</keyword>
<feature type="compositionally biased region" description="Low complexity" evidence="9">
    <location>
        <begin position="643"/>
        <end position="655"/>
    </location>
</feature>
<dbReference type="EMBL" id="JASPKZ010001221">
    <property type="protein sequence ID" value="KAJ9598424.1"/>
    <property type="molecule type" value="Genomic_DNA"/>
</dbReference>
<gene>
    <name evidence="12" type="ORF">L9F63_010899</name>
</gene>
<feature type="compositionally biased region" description="Acidic residues" evidence="9">
    <location>
        <begin position="615"/>
        <end position="626"/>
    </location>
</feature>
<feature type="compositionally biased region" description="Basic and acidic residues" evidence="9">
    <location>
        <begin position="346"/>
        <end position="356"/>
    </location>
</feature>
<feature type="compositionally biased region" description="Acidic residues" evidence="9">
    <location>
        <begin position="280"/>
        <end position="302"/>
    </location>
</feature>
<dbReference type="InterPro" id="IPR001452">
    <property type="entry name" value="SH3_domain"/>
</dbReference>
<feature type="compositionally biased region" description="Basic and acidic residues" evidence="9">
    <location>
        <begin position="388"/>
        <end position="413"/>
    </location>
</feature>
<evidence type="ECO:0000256" key="2">
    <source>
        <dbReference type="ARBA" id="ARBA00022443"/>
    </source>
</evidence>
<feature type="region of interest" description="Disordered" evidence="9">
    <location>
        <begin position="157"/>
        <end position="176"/>
    </location>
</feature>
<feature type="compositionally biased region" description="Basic and acidic residues" evidence="9">
    <location>
        <begin position="232"/>
        <end position="246"/>
    </location>
</feature>
<feature type="coiled-coil region" evidence="8">
    <location>
        <begin position="974"/>
        <end position="1093"/>
    </location>
</feature>
<dbReference type="GO" id="GO:0005789">
    <property type="term" value="C:endoplasmic reticulum membrane"/>
    <property type="evidence" value="ECO:0007669"/>
    <property type="project" value="UniProtKB-SubCell"/>
</dbReference>
<keyword evidence="10" id="KW-1133">Transmembrane helix</keyword>
<feature type="coiled-coil region" evidence="8">
    <location>
        <begin position="916"/>
        <end position="950"/>
    </location>
</feature>
<evidence type="ECO:0000256" key="3">
    <source>
        <dbReference type="ARBA" id="ARBA00022729"/>
    </source>
</evidence>
<dbReference type="PANTHER" id="PTHR23158">
    <property type="entry name" value="MELANOMA INHIBITORY ACTIVITY-RELATED"/>
    <property type="match status" value="1"/>
</dbReference>